<reference evidence="1" key="1">
    <citation type="submission" date="2020-11" db="EMBL/GenBank/DDBJ databases">
        <authorList>
            <consortium name="DOE Joint Genome Institute"/>
            <person name="Ahrendt S."/>
            <person name="Riley R."/>
            <person name="Andreopoulos W."/>
            <person name="Labutti K."/>
            <person name="Pangilinan J."/>
            <person name="Ruiz-Duenas F.J."/>
            <person name="Barrasa J.M."/>
            <person name="Sanchez-Garcia M."/>
            <person name="Camarero S."/>
            <person name="Miyauchi S."/>
            <person name="Serrano A."/>
            <person name="Linde D."/>
            <person name="Babiker R."/>
            <person name="Drula E."/>
            <person name="Ayuso-Fernandez I."/>
            <person name="Pacheco R."/>
            <person name="Padilla G."/>
            <person name="Ferreira P."/>
            <person name="Barriuso J."/>
            <person name="Kellner H."/>
            <person name="Castanera R."/>
            <person name="Alfaro M."/>
            <person name="Ramirez L."/>
            <person name="Pisabarro A.G."/>
            <person name="Kuo A."/>
            <person name="Tritt A."/>
            <person name="Lipzen A."/>
            <person name="He G."/>
            <person name="Yan M."/>
            <person name="Ng V."/>
            <person name="Cullen D."/>
            <person name="Martin F."/>
            <person name="Rosso M.-N."/>
            <person name="Henrissat B."/>
            <person name="Hibbett D."/>
            <person name="Martinez A.T."/>
            <person name="Grigoriev I.V."/>
        </authorList>
    </citation>
    <scope>NUCLEOTIDE SEQUENCE</scope>
    <source>
        <strain evidence="1">AH 40177</strain>
    </source>
</reference>
<comment type="caution">
    <text evidence="1">The sequence shown here is derived from an EMBL/GenBank/DDBJ whole genome shotgun (WGS) entry which is preliminary data.</text>
</comment>
<protein>
    <recommendedName>
        <fullName evidence="3">Rap1 Myb domain-containing protein</fullName>
    </recommendedName>
</protein>
<proteinExistence type="predicted"/>
<dbReference type="AlphaFoldDB" id="A0A9P5Q6X6"/>
<dbReference type="Proteomes" id="UP000772434">
    <property type="component" value="Unassembled WGS sequence"/>
</dbReference>
<name>A0A9P5Q6X6_9AGAR</name>
<dbReference type="CDD" id="cd11655">
    <property type="entry name" value="rap1_myb-like"/>
    <property type="match status" value="1"/>
</dbReference>
<evidence type="ECO:0000313" key="1">
    <source>
        <dbReference type="EMBL" id="KAF9076568.1"/>
    </source>
</evidence>
<organism evidence="1 2">
    <name type="scientific">Rhodocollybia butyracea</name>
    <dbReference type="NCBI Taxonomy" id="206335"/>
    <lineage>
        <taxon>Eukaryota</taxon>
        <taxon>Fungi</taxon>
        <taxon>Dikarya</taxon>
        <taxon>Basidiomycota</taxon>
        <taxon>Agaricomycotina</taxon>
        <taxon>Agaricomycetes</taxon>
        <taxon>Agaricomycetidae</taxon>
        <taxon>Agaricales</taxon>
        <taxon>Marasmiineae</taxon>
        <taxon>Omphalotaceae</taxon>
        <taxon>Rhodocollybia</taxon>
    </lineage>
</organism>
<accession>A0A9P5Q6X6</accession>
<gene>
    <name evidence="1" type="ORF">BDP27DRAFT_804259</name>
</gene>
<dbReference type="Gene3D" id="1.10.10.60">
    <property type="entry name" value="Homeodomain-like"/>
    <property type="match status" value="1"/>
</dbReference>
<dbReference type="EMBL" id="JADNRY010000006">
    <property type="protein sequence ID" value="KAF9076568.1"/>
    <property type="molecule type" value="Genomic_DNA"/>
</dbReference>
<dbReference type="InterPro" id="IPR009057">
    <property type="entry name" value="Homeodomain-like_sf"/>
</dbReference>
<dbReference type="OrthoDB" id="435460at2759"/>
<dbReference type="SUPFAM" id="SSF46689">
    <property type="entry name" value="Homeodomain-like"/>
    <property type="match status" value="1"/>
</dbReference>
<keyword evidence="2" id="KW-1185">Reference proteome</keyword>
<evidence type="ECO:0000313" key="2">
    <source>
        <dbReference type="Proteomes" id="UP000772434"/>
    </source>
</evidence>
<sequence length="241" mass="27076">MPTNKKNNKTPVRSPRKSVSVALNQLSRYKLAYDREEDLLLAHFLNSQRPDGAGRTSRKLYEVLVEDKKRRPWAAQRTAVSWRERYKKLIKYEAPYWESLLDEVRRIAAVELRKPVQNVRGRENEDQPMLDPIDEAGTIIQADESLSDFSPSHLAARKSTSDNICLSESPPASGLIGVDFLAEDMPTVSASENELCLTHKTPTQSRSSSELTSSLSINIIGDSYHMASSLKHLLVRGPNAT</sequence>
<evidence type="ECO:0008006" key="3">
    <source>
        <dbReference type="Google" id="ProtNLM"/>
    </source>
</evidence>